<organism evidence="2 3">
    <name type="scientific">Crepidotus variabilis</name>
    <dbReference type="NCBI Taxonomy" id="179855"/>
    <lineage>
        <taxon>Eukaryota</taxon>
        <taxon>Fungi</taxon>
        <taxon>Dikarya</taxon>
        <taxon>Basidiomycota</taxon>
        <taxon>Agaricomycotina</taxon>
        <taxon>Agaricomycetes</taxon>
        <taxon>Agaricomycetidae</taxon>
        <taxon>Agaricales</taxon>
        <taxon>Agaricineae</taxon>
        <taxon>Crepidotaceae</taxon>
        <taxon>Crepidotus</taxon>
    </lineage>
</organism>
<feature type="transmembrane region" description="Helical" evidence="1">
    <location>
        <begin position="81"/>
        <end position="105"/>
    </location>
</feature>
<dbReference type="EMBL" id="MU157831">
    <property type="protein sequence ID" value="KAF9532525.1"/>
    <property type="molecule type" value="Genomic_DNA"/>
</dbReference>
<dbReference type="Proteomes" id="UP000807306">
    <property type="component" value="Unassembled WGS sequence"/>
</dbReference>
<protein>
    <submittedName>
        <fullName evidence="2">Uncharacterized protein</fullName>
    </submittedName>
</protein>
<evidence type="ECO:0000256" key="1">
    <source>
        <dbReference type="SAM" id="Phobius"/>
    </source>
</evidence>
<feature type="transmembrane region" description="Helical" evidence="1">
    <location>
        <begin position="49"/>
        <end position="69"/>
    </location>
</feature>
<name>A0A9P6EPC9_9AGAR</name>
<keyword evidence="1" id="KW-0472">Membrane</keyword>
<keyword evidence="1" id="KW-0812">Transmembrane</keyword>
<evidence type="ECO:0000313" key="2">
    <source>
        <dbReference type="EMBL" id="KAF9532525.1"/>
    </source>
</evidence>
<keyword evidence="3" id="KW-1185">Reference proteome</keyword>
<gene>
    <name evidence="2" type="ORF">CPB83DRAFT_625835</name>
</gene>
<evidence type="ECO:0000313" key="3">
    <source>
        <dbReference type="Proteomes" id="UP000807306"/>
    </source>
</evidence>
<comment type="caution">
    <text evidence="2">The sequence shown here is derived from an EMBL/GenBank/DDBJ whole genome shotgun (WGS) entry which is preliminary data.</text>
</comment>
<dbReference type="AlphaFoldDB" id="A0A9P6EPC9"/>
<reference evidence="2" key="1">
    <citation type="submission" date="2020-11" db="EMBL/GenBank/DDBJ databases">
        <authorList>
            <consortium name="DOE Joint Genome Institute"/>
            <person name="Ahrendt S."/>
            <person name="Riley R."/>
            <person name="Andreopoulos W."/>
            <person name="Labutti K."/>
            <person name="Pangilinan J."/>
            <person name="Ruiz-Duenas F.J."/>
            <person name="Barrasa J.M."/>
            <person name="Sanchez-Garcia M."/>
            <person name="Camarero S."/>
            <person name="Miyauchi S."/>
            <person name="Serrano A."/>
            <person name="Linde D."/>
            <person name="Babiker R."/>
            <person name="Drula E."/>
            <person name="Ayuso-Fernandez I."/>
            <person name="Pacheco R."/>
            <person name="Padilla G."/>
            <person name="Ferreira P."/>
            <person name="Barriuso J."/>
            <person name="Kellner H."/>
            <person name="Castanera R."/>
            <person name="Alfaro M."/>
            <person name="Ramirez L."/>
            <person name="Pisabarro A.G."/>
            <person name="Kuo A."/>
            <person name="Tritt A."/>
            <person name="Lipzen A."/>
            <person name="He G."/>
            <person name="Yan M."/>
            <person name="Ng V."/>
            <person name="Cullen D."/>
            <person name="Martin F."/>
            <person name="Rosso M.-N."/>
            <person name="Henrissat B."/>
            <person name="Hibbett D."/>
            <person name="Martinez A.T."/>
            <person name="Grigoriev I.V."/>
        </authorList>
    </citation>
    <scope>NUCLEOTIDE SEQUENCE</scope>
    <source>
        <strain evidence="2">CBS 506.95</strain>
    </source>
</reference>
<proteinExistence type="predicted"/>
<sequence>MACAYFCEQSSRVCFDFLNFFNTVIRNIRALITRNIPLRKQFRIGQIRHFSLIFLKIHYSTLAIMPTTSFTDSPYFDGAEIMGICLIFGHSITIGIWGAIFWSLLGETSSWPNNISLCD</sequence>
<keyword evidence="1" id="KW-1133">Transmembrane helix</keyword>
<accession>A0A9P6EPC9</accession>